<dbReference type="Proteomes" id="UP000557566">
    <property type="component" value="Unassembled WGS sequence"/>
</dbReference>
<dbReference type="Gene3D" id="1.10.8.1310">
    <property type="match status" value="1"/>
</dbReference>
<feature type="domain" description="Rab-GAP TBC" evidence="3">
    <location>
        <begin position="60"/>
        <end position="257"/>
    </location>
</feature>
<evidence type="ECO:0000256" key="2">
    <source>
        <dbReference type="SAM" id="MobiDB-lite"/>
    </source>
</evidence>
<sequence>MDPDKESATALTRHYQPDSPDAANGCKTAWIHQKRRDIIDACKWRDLASLRSLAESRGGFLDDHLRRAAWPILLGVTSSGAVPNGQARPRQTDSALGVYWTQLPRHREEDQVQLDVNRSFIYYPNDQSKAELEQRKTELSSLIVEVLRRNPYLCYFQGFHDICQVFMLVLEPALRARAVARLSVLRIRDFMLPSLGPTTAHLRLLPDVLANADAELRRHIASIEPFYALAGTLTMYAHNIENYPDIARLFDAFLAREPVFSIYVFAQIVVDRRDEILEIDESDMLQVILAKVPSGMDIDALIAKSVRLFDEHPPDSLRSWGRVSDVSVLKTARDIAVCADQTLDEGHAYFHQQIKEIQWLDMQDRVKMLLWRHRRPIKLVGMAFAAAASGIYLRRNPSAVQYVLSLL</sequence>
<evidence type="ECO:0000259" key="3">
    <source>
        <dbReference type="PROSITE" id="PS50086"/>
    </source>
</evidence>
<dbReference type="GO" id="GO:0006888">
    <property type="term" value="P:endoplasmic reticulum to Golgi vesicle-mediated transport"/>
    <property type="evidence" value="ECO:0007669"/>
    <property type="project" value="TreeGrafter"/>
</dbReference>
<name>A0A8H4V9V1_9HYPO</name>
<gene>
    <name evidence="4" type="ORF">G6O67_000313</name>
</gene>
<dbReference type="AlphaFoldDB" id="A0A8H4V9V1"/>
<evidence type="ECO:0000256" key="1">
    <source>
        <dbReference type="ARBA" id="ARBA00022468"/>
    </source>
</evidence>
<dbReference type="Pfam" id="PF00566">
    <property type="entry name" value="RabGAP-TBC"/>
    <property type="match status" value="1"/>
</dbReference>
<dbReference type="GO" id="GO:0005789">
    <property type="term" value="C:endoplasmic reticulum membrane"/>
    <property type="evidence" value="ECO:0007669"/>
    <property type="project" value="TreeGrafter"/>
</dbReference>
<dbReference type="PANTHER" id="PTHR20913:SF7">
    <property type="entry name" value="RE60063P"/>
    <property type="match status" value="1"/>
</dbReference>
<dbReference type="PROSITE" id="PS50086">
    <property type="entry name" value="TBC_RABGAP"/>
    <property type="match status" value="1"/>
</dbReference>
<dbReference type="InterPro" id="IPR045913">
    <property type="entry name" value="TBC20/Gyp8-like"/>
</dbReference>
<dbReference type="SUPFAM" id="SSF47923">
    <property type="entry name" value="Ypt/Rab-GAP domain of gyp1p"/>
    <property type="match status" value="2"/>
</dbReference>
<dbReference type="InterPro" id="IPR035969">
    <property type="entry name" value="Rab-GAP_TBC_sf"/>
</dbReference>
<dbReference type="OrthoDB" id="206700at2759"/>
<dbReference type="EMBL" id="JAAVMX010000001">
    <property type="protein sequence ID" value="KAF4512990.1"/>
    <property type="molecule type" value="Genomic_DNA"/>
</dbReference>
<organism evidence="4 5">
    <name type="scientific">Ophiocordyceps sinensis</name>
    <dbReference type="NCBI Taxonomy" id="72228"/>
    <lineage>
        <taxon>Eukaryota</taxon>
        <taxon>Fungi</taxon>
        <taxon>Dikarya</taxon>
        <taxon>Ascomycota</taxon>
        <taxon>Pezizomycotina</taxon>
        <taxon>Sordariomycetes</taxon>
        <taxon>Hypocreomycetidae</taxon>
        <taxon>Hypocreales</taxon>
        <taxon>Ophiocordycipitaceae</taxon>
        <taxon>Ophiocordyceps</taxon>
    </lineage>
</organism>
<dbReference type="SMART" id="SM00164">
    <property type="entry name" value="TBC"/>
    <property type="match status" value="1"/>
</dbReference>
<protein>
    <recommendedName>
        <fullName evidence="3">Rab-GAP TBC domain-containing protein</fullName>
    </recommendedName>
</protein>
<accession>A0A8H4V9V1</accession>
<dbReference type="GO" id="GO:0005096">
    <property type="term" value="F:GTPase activator activity"/>
    <property type="evidence" value="ECO:0007669"/>
    <property type="project" value="UniProtKB-KW"/>
</dbReference>
<dbReference type="PANTHER" id="PTHR20913">
    <property type="entry name" value="TBC1 DOMAIN FAMILY MEMBER 20/GTPASE"/>
    <property type="match status" value="1"/>
</dbReference>
<keyword evidence="5" id="KW-1185">Reference proteome</keyword>
<proteinExistence type="predicted"/>
<reference evidence="4 5" key="1">
    <citation type="journal article" date="2020" name="Genome Biol. Evol.">
        <title>A new high-quality draft genome assembly of the Chinese cordyceps Ophiocordyceps sinensis.</title>
        <authorList>
            <person name="Shu R."/>
            <person name="Zhang J."/>
            <person name="Meng Q."/>
            <person name="Zhang H."/>
            <person name="Zhou G."/>
            <person name="Li M."/>
            <person name="Wu P."/>
            <person name="Zhao Y."/>
            <person name="Chen C."/>
            <person name="Qin Q."/>
        </authorList>
    </citation>
    <scope>NUCLEOTIDE SEQUENCE [LARGE SCALE GENOMIC DNA]</scope>
    <source>
        <strain evidence="4 5">IOZ07</strain>
    </source>
</reference>
<dbReference type="InterPro" id="IPR000195">
    <property type="entry name" value="Rab-GAP-TBC_dom"/>
</dbReference>
<dbReference type="Gene3D" id="1.10.472.80">
    <property type="entry name" value="Ypt/Rab-GAP domain of gyp1p, domain 3"/>
    <property type="match status" value="1"/>
</dbReference>
<comment type="caution">
    <text evidence="4">The sequence shown here is derived from an EMBL/GenBank/DDBJ whole genome shotgun (WGS) entry which is preliminary data.</text>
</comment>
<evidence type="ECO:0000313" key="4">
    <source>
        <dbReference type="EMBL" id="KAF4512990.1"/>
    </source>
</evidence>
<keyword evidence="1" id="KW-0343">GTPase activation</keyword>
<feature type="region of interest" description="Disordered" evidence="2">
    <location>
        <begin position="1"/>
        <end position="23"/>
    </location>
</feature>
<evidence type="ECO:0000313" key="5">
    <source>
        <dbReference type="Proteomes" id="UP000557566"/>
    </source>
</evidence>